<gene>
    <name evidence="1" type="ORF">BYL167_LOCUS49179</name>
    <name evidence="2" type="ORF">GIL414_LOCUS54400</name>
    <name evidence="3" type="ORF">SMN809_LOCUS85028</name>
</gene>
<evidence type="ECO:0000313" key="3">
    <source>
        <dbReference type="EMBL" id="CAF5226943.1"/>
    </source>
</evidence>
<dbReference type="Proteomes" id="UP000681720">
    <property type="component" value="Unassembled WGS sequence"/>
</dbReference>
<protein>
    <submittedName>
        <fullName evidence="2">Uncharacterized protein</fullName>
    </submittedName>
</protein>
<dbReference type="EMBL" id="CAJOBJ010190699">
    <property type="protein sequence ID" value="CAF4952416.1"/>
    <property type="molecule type" value="Genomic_DNA"/>
</dbReference>
<comment type="caution">
    <text evidence="2">The sequence shown here is derived from an EMBL/GenBank/DDBJ whole genome shotgun (WGS) entry which is preliminary data.</text>
</comment>
<evidence type="ECO:0000313" key="1">
    <source>
        <dbReference type="EMBL" id="CAF4825550.1"/>
    </source>
</evidence>
<evidence type="ECO:0000313" key="4">
    <source>
        <dbReference type="Proteomes" id="UP000681720"/>
    </source>
</evidence>
<dbReference type="EMBL" id="CAJOBH010145758">
    <property type="protein sequence ID" value="CAF4825550.1"/>
    <property type="molecule type" value="Genomic_DNA"/>
</dbReference>
<name>A0A8S3CV17_9BILA</name>
<accession>A0A8S3CV17</accession>
<organism evidence="2 4">
    <name type="scientific">Rotaria magnacalcarata</name>
    <dbReference type="NCBI Taxonomy" id="392030"/>
    <lineage>
        <taxon>Eukaryota</taxon>
        <taxon>Metazoa</taxon>
        <taxon>Spiralia</taxon>
        <taxon>Gnathifera</taxon>
        <taxon>Rotifera</taxon>
        <taxon>Eurotatoria</taxon>
        <taxon>Bdelloidea</taxon>
        <taxon>Philodinida</taxon>
        <taxon>Philodinidae</taxon>
        <taxon>Rotaria</taxon>
    </lineage>
</organism>
<reference evidence="2" key="1">
    <citation type="submission" date="2021-02" db="EMBL/GenBank/DDBJ databases">
        <authorList>
            <person name="Nowell W R."/>
        </authorList>
    </citation>
    <scope>NUCLEOTIDE SEQUENCE</scope>
</reference>
<proteinExistence type="predicted"/>
<dbReference type="Proteomes" id="UP000681967">
    <property type="component" value="Unassembled WGS sequence"/>
</dbReference>
<dbReference type="EMBL" id="CAJOBI010362726">
    <property type="protein sequence ID" value="CAF5226943.1"/>
    <property type="molecule type" value="Genomic_DNA"/>
</dbReference>
<dbReference type="AlphaFoldDB" id="A0A8S3CV17"/>
<feature type="non-terminal residue" evidence="2">
    <location>
        <position position="1"/>
    </location>
</feature>
<sequence>NAISTVIKQQRIKTRDIGGYATQQDFLRSILKQLGY</sequence>
<evidence type="ECO:0000313" key="2">
    <source>
        <dbReference type="EMBL" id="CAF4952416.1"/>
    </source>
</evidence>
<dbReference type="Proteomes" id="UP000676336">
    <property type="component" value="Unassembled WGS sequence"/>
</dbReference>